<dbReference type="AlphaFoldDB" id="A0A2G1VSW1"/>
<proteinExistence type="predicted"/>
<gene>
    <name evidence="1" type="ORF">CJ305_07820</name>
</gene>
<evidence type="ECO:0000313" key="2">
    <source>
        <dbReference type="Proteomes" id="UP000229433"/>
    </source>
</evidence>
<comment type="caution">
    <text evidence="1">The sequence shown here is derived from an EMBL/GenBank/DDBJ whole genome shotgun (WGS) entry which is preliminary data.</text>
</comment>
<name>A0A2G1VSW1_9FLAO</name>
<protein>
    <submittedName>
        <fullName evidence="1">Uncharacterized protein</fullName>
    </submittedName>
</protein>
<accession>A0A2G1VSW1</accession>
<dbReference type="Proteomes" id="UP000229433">
    <property type="component" value="Unassembled WGS sequence"/>
</dbReference>
<evidence type="ECO:0000313" key="1">
    <source>
        <dbReference type="EMBL" id="PHQ29867.1"/>
    </source>
</evidence>
<sequence length="95" mass="10799">MHQGKRKESLFVTDIIKVLIDRDSKVMSLLKSVSFLGDANRGTRFTSSRIIQMTRAKKEKKILQTINIYGKLKPQGTRYNRAQTEGFAAVKLLGK</sequence>
<dbReference type="EMBL" id="NQXA01000003">
    <property type="protein sequence ID" value="PHQ29867.1"/>
    <property type="molecule type" value="Genomic_DNA"/>
</dbReference>
<reference evidence="1 2" key="1">
    <citation type="submission" date="2017-08" db="EMBL/GenBank/DDBJ databases">
        <title>The whole genome shortgun sequences of strain Leeuwenhoekiella nanhaiensis G18 from the South China Sea.</title>
        <authorList>
            <person name="Liu Q."/>
        </authorList>
    </citation>
    <scope>NUCLEOTIDE SEQUENCE [LARGE SCALE GENOMIC DNA]</scope>
    <source>
        <strain evidence="1 2">G18</strain>
    </source>
</reference>
<organism evidence="1 2">
    <name type="scientific">Leeuwenhoekiella nanhaiensis</name>
    <dbReference type="NCBI Taxonomy" id="1655491"/>
    <lineage>
        <taxon>Bacteria</taxon>
        <taxon>Pseudomonadati</taxon>
        <taxon>Bacteroidota</taxon>
        <taxon>Flavobacteriia</taxon>
        <taxon>Flavobacteriales</taxon>
        <taxon>Flavobacteriaceae</taxon>
        <taxon>Leeuwenhoekiella</taxon>
    </lineage>
</organism>
<keyword evidence="2" id="KW-1185">Reference proteome</keyword>